<proteinExistence type="predicted"/>
<organism evidence="1 2">
    <name type="scientific">Forsythia ovata</name>
    <dbReference type="NCBI Taxonomy" id="205694"/>
    <lineage>
        <taxon>Eukaryota</taxon>
        <taxon>Viridiplantae</taxon>
        <taxon>Streptophyta</taxon>
        <taxon>Embryophyta</taxon>
        <taxon>Tracheophyta</taxon>
        <taxon>Spermatophyta</taxon>
        <taxon>Magnoliopsida</taxon>
        <taxon>eudicotyledons</taxon>
        <taxon>Gunneridae</taxon>
        <taxon>Pentapetalae</taxon>
        <taxon>asterids</taxon>
        <taxon>lamiids</taxon>
        <taxon>Lamiales</taxon>
        <taxon>Oleaceae</taxon>
        <taxon>Forsythieae</taxon>
        <taxon>Forsythia</taxon>
    </lineage>
</organism>
<reference evidence="2" key="1">
    <citation type="submission" date="2024-07" db="EMBL/GenBank/DDBJ databases">
        <title>Two chromosome-level genome assemblies of Korean endemic species Abeliophyllum distichum and Forsythia ovata (Oleaceae).</title>
        <authorList>
            <person name="Jang H."/>
        </authorList>
    </citation>
    <scope>NUCLEOTIDE SEQUENCE [LARGE SCALE GENOMIC DNA]</scope>
</reference>
<protein>
    <submittedName>
        <fullName evidence="1">Exocyst complex component EXO70B1</fullName>
    </submittedName>
</protein>
<keyword evidence="2" id="KW-1185">Reference proteome</keyword>
<evidence type="ECO:0000313" key="1">
    <source>
        <dbReference type="EMBL" id="KAL2502322.1"/>
    </source>
</evidence>
<sequence length="127" mass="14382">MADNGEQKLIAVARHIANTLGHTDNMTDDIIKIFSNFDGRLREKLTEKLSDEDPRDCATLEHTLKSLDRQISHYVSSNQSIWSDTAEASSFLDSVDQLISSIRDWTQLAHAGESSWRRACRGWAFKS</sequence>
<dbReference type="AlphaFoldDB" id="A0ABD1SNP3"/>
<gene>
    <name evidence="1" type="ORF">Fot_36170</name>
</gene>
<dbReference type="EMBL" id="JBFOLJ010000010">
    <property type="protein sequence ID" value="KAL2502322.1"/>
    <property type="molecule type" value="Genomic_DNA"/>
</dbReference>
<accession>A0ABD1SNP3</accession>
<evidence type="ECO:0000313" key="2">
    <source>
        <dbReference type="Proteomes" id="UP001604277"/>
    </source>
</evidence>
<comment type="caution">
    <text evidence="1">The sequence shown here is derived from an EMBL/GenBank/DDBJ whole genome shotgun (WGS) entry which is preliminary data.</text>
</comment>
<name>A0ABD1SNP3_9LAMI</name>
<dbReference type="Proteomes" id="UP001604277">
    <property type="component" value="Unassembled WGS sequence"/>
</dbReference>